<evidence type="ECO:0000256" key="1">
    <source>
        <dbReference type="ARBA" id="ARBA00022553"/>
    </source>
</evidence>
<feature type="region of interest" description="Disordered" evidence="2">
    <location>
        <begin position="166"/>
        <end position="216"/>
    </location>
</feature>
<sequence>MSEIKRVVLNTLEPPKANDEVSKKVSKTVRISLVLPESNEDTCPEYNYKDQLALAKKRNKSVKEKEQKNENVCENGLDPFADNDDDVRRIALEMEAKYGTGPSGGQKKRKGRKDDYADIGMGYDESDSFIDNTDGYDEIIPQNVTTLHGGFYINCGALEFKTDDEATSDLSSSDDEEADVGKHSGARKRILDTSDESDTASTSQAEKKQKLAPKNSMQLAIKKKLFSSSKIQVKKKKMFSPYKKTVKEMLREKQRSSDHQKKKEDNAEESHKENKKPMRISSVTAAIESVVKQGTEETAETLDLNENQEKQNAQTNHCDLGTSKTNSLDTVPSLEGESSQEANMEIKEIVKLPENLPSDIGDIVDKIRQAAIEYKGETRKHFFTNEVNHQLVSLERKCKILGRSSRLRVYEHLSGYIRCKKETIIRRAKSLLLEDEEKRLEMKIRLLKDTIDHIMPPLLANYEFECQKVLQKKFSKETSENEENKHLRLPRRRFQWTDEAR</sequence>
<feature type="domain" description="Hpc2-related" evidence="3">
    <location>
        <begin position="108"/>
        <end position="159"/>
    </location>
</feature>
<evidence type="ECO:0000313" key="6">
    <source>
        <dbReference type="Proteomes" id="UP000410492"/>
    </source>
</evidence>
<dbReference type="AlphaFoldDB" id="A0A653D871"/>
<feature type="region of interest" description="Disordered" evidence="2">
    <location>
        <begin position="242"/>
        <end position="278"/>
    </location>
</feature>
<feature type="region of interest" description="Disordered" evidence="2">
    <location>
        <begin position="60"/>
        <end position="80"/>
    </location>
</feature>
<dbReference type="PANTHER" id="PTHR21669">
    <property type="entry name" value="CAPZ-INTERACTING PROTEIN AND RELATED PROTEINS"/>
    <property type="match status" value="1"/>
</dbReference>
<feature type="compositionally biased region" description="Basic and acidic residues" evidence="2">
    <location>
        <begin position="61"/>
        <end position="71"/>
    </location>
</feature>
<dbReference type="PANTHER" id="PTHR21669:SF28">
    <property type="entry name" value="YEMANUCLEIN"/>
    <property type="match status" value="1"/>
</dbReference>
<feature type="region of interest" description="Disordered" evidence="2">
    <location>
        <begin position="98"/>
        <end position="118"/>
    </location>
</feature>
<dbReference type="InterPro" id="IPR026947">
    <property type="entry name" value="UBN_middle_dom"/>
</dbReference>
<reference evidence="5 6" key="1">
    <citation type="submission" date="2019-01" db="EMBL/GenBank/DDBJ databases">
        <authorList>
            <person name="Sayadi A."/>
        </authorList>
    </citation>
    <scope>NUCLEOTIDE SEQUENCE [LARGE SCALE GENOMIC DNA]</scope>
</reference>
<feature type="domain" description="Ubinuclein middle" evidence="4">
    <location>
        <begin position="352"/>
        <end position="501"/>
    </location>
</feature>
<keyword evidence="6" id="KW-1185">Reference proteome</keyword>
<dbReference type="Proteomes" id="UP000410492">
    <property type="component" value="Unassembled WGS sequence"/>
</dbReference>
<evidence type="ECO:0000259" key="4">
    <source>
        <dbReference type="Pfam" id="PF14075"/>
    </source>
</evidence>
<evidence type="ECO:0000313" key="5">
    <source>
        <dbReference type="EMBL" id="VEN56136.1"/>
    </source>
</evidence>
<dbReference type="GO" id="GO:0005634">
    <property type="term" value="C:nucleus"/>
    <property type="evidence" value="ECO:0007669"/>
    <property type="project" value="TreeGrafter"/>
</dbReference>
<evidence type="ECO:0008006" key="7">
    <source>
        <dbReference type="Google" id="ProtNLM"/>
    </source>
</evidence>
<feature type="compositionally biased region" description="Polar residues" evidence="2">
    <location>
        <begin position="310"/>
        <end position="339"/>
    </location>
</feature>
<protein>
    <recommendedName>
        <fullName evidence="7">Ubinuclein middle domain-containing protein</fullName>
    </recommendedName>
</protein>
<evidence type="ECO:0000259" key="3">
    <source>
        <dbReference type="Pfam" id="PF08729"/>
    </source>
</evidence>
<dbReference type="InterPro" id="IPR014840">
    <property type="entry name" value="HRD"/>
</dbReference>
<dbReference type="GO" id="GO:0006325">
    <property type="term" value="P:chromatin organization"/>
    <property type="evidence" value="ECO:0007669"/>
    <property type="project" value="TreeGrafter"/>
</dbReference>
<gene>
    <name evidence="5" type="ORF">CALMAC_LOCUS15115</name>
</gene>
<feature type="compositionally biased region" description="Basic and acidic residues" evidence="2">
    <location>
        <begin position="245"/>
        <end position="276"/>
    </location>
</feature>
<feature type="region of interest" description="Disordered" evidence="2">
    <location>
        <begin position="301"/>
        <end position="339"/>
    </location>
</feature>
<dbReference type="Pfam" id="PF08729">
    <property type="entry name" value="HUN"/>
    <property type="match status" value="1"/>
</dbReference>
<accession>A0A653D871</accession>
<dbReference type="Pfam" id="PF14075">
    <property type="entry name" value="UBN_AB"/>
    <property type="match status" value="1"/>
</dbReference>
<proteinExistence type="predicted"/>
<name>A0A653D871_CALMS</name>
<evidence type="ECO:0000256" key="2">
    <source>
        <dbReference type="SAM" id="MobiDB-lite"/>
    </source>
</evidence>
<organism evidence="5 6">
    <name type="scientific">Callosobruchus maculatus</name>
    <name type="common">Southern cowpea weevil</name>
    <name type="synonym">Pulse bruchid</name>
    <dbReference type="NCBI Taxonomy" id="64391"/>
    <lineage>
        <taxon>Eukaryota</taxon>
        <taxon>Metazoa</taxon>
        <taxon>Ecdysozoa</taxon>
        <taxon>Arthropoda</taxon>
        <taxon>Hexapoda</taxon>
        <taxon>Insecta</taxon>
        <taxon>Pterygota</taxon>
        <taxon>Neoptera</taxon>
        <taxon>Endopterygota</taxon>
        <taxon>Coleoptera</taxon>
        <taxon>Polyphaga</taxon>
        <taxon>Cucujiformia</taxon>
        <taxon>Chrysomeloidea</taxon>
        <taxon>Chrysomelidae</taxon>
        <taxon>Bruchinae</taxon>
        <taxon>Bruchini</taxon>
        <taxon>Callosobruchus</taxon>
    </lineage>
</organism>
<dbReference type="OrthoDB" id="68076at2759"/>
<dbReference type="EMBL" id="CAACVG010010584">
    <property type="protein sequence ID" value="VEN56136.1"/>
    <property type="molecule type" value="Genomic_DNA"/>
</dbReference>
<keyword evidence="1" id="KW-0597">Phosphoprotein</keyword>